<dbReference type="GO" id="GO:0006567">
    <property type="term" value="P:L-threonine catabolic process"/>
    <property type="evidence" value="ECO:0007669"/>
    <property type="project" value="UniProtKB-UniRule"/>
</dbReference>
<dbReference type="Gene3D" id="3.90.1150.10">
    <property type="entry name" value="Aspartate Aminotransferase, domain 1"/>
    <property type="match status" value="1"/>
</dbReference>
<sequence>MQHTEFASDNTAGICPEAMEALLAANSGHMASYGNDDWTRRACDAIRATFETDCEVFFVFNGTAANSLALASLCQSYHSIVCHKLAHVETDECGGPEFFSNGTKLLLAGGADGKLDMRGVEKLISARSDIHYPKPRAVTITQSTEVGTVYSLEEVRALGEGCREHDLAFHMDGARFANAVASLGVSPADITWRAGVDVLSFGGTKMGMPVGEAVVFFDHDMAKDFAYRCKQAGQLASKMRFLSAPWVGMLAENAWLTRAAHANAMARRLGNALARLPGIAPLFPVQSNAVFVSMPQHAADALKEKGWAFYSFIGAGGARFVCSWATQPEQVDALVADVKACLA</sequence>
<dbReference type="InterPro" id="IPR026273">
    <property type="entry name" value="Low_specificity_L-TA_bact"/>
</dbReference>
<comment type="catalytic activity">
    <reaction evidence="7 8">
        <text>L-allo-threonine = acetaldehyde + glycine</text>
        <dbReference type="Rhea" id="RHEA:26209"/>
        <dbReference type="ChEBI" id="CHEBI:15343"/>
        <dbReference type="ChEBI" id="CHEBI:57305"/>
        <dbReference type="ChEBI" id="CHEBI:58585"/>
        <dbReference type="EC" id="4.1.2.48"/>
    </reaction>
</comment>
<dbReference type="InterPro" id="IPR001597">
    <property type="entry name" value="ArAA_b-elim_lyase/Thr_aldolase"/>
</dbReference>
<comment type="similarity">
    <text evidence="2 8">Belongs to the threonine aldolase family.</text>
</comment>
<dbReference type="EMBL" id="JACIET010000002">
    <property type="protein sequence ID" value="MBB4014202.1"/>
    <property type="molecule type" value="Genomic_DNA"/>
</dbReference>
<comment type="subunit">
    <text evidence="3">Homotetramer.</text>
</comment>
<evidence type="ECO:0000256" key="2">
    <source>
        <dbReference type="ARBA" id="ARBA00006966"/>
    </source>
</evidence>
<evidence type="ECO:0000256" key="5">
    <source>
        <dbReference type="ARBA" id="ARBA00023239"/>
    </source>
</evidence>
<dbReference type="RefSeq" id="WP_183636086.1">
    <property type="nucleotide sequence ID" value="NZ_BAABLE010000005.1"/>
</dbReference>
<feature type="domain" description="Aromatic amino acid beta-eliminating lyase/threonine aldolase" evidence="9">
    <location>
        <begin position="6"/>
        <end position="292"/>
    </location>
</feature>
<gene>
    <name evidence="10" type="ORF">GGR36_003548</name>
</gene>
<dbReference type="InterPro" id="IPR015422">
    <property type="entry name" value="PyrdxlP-dep_Trfase_small"/>
</dbReference>
<keyword evidence="5 8" id="KW-0456">Lyase</keyword>
<comment type="caution">
    <text evidence="10">The sequence shown here is derived from an EMBL/GenBank/DDBJ whole genome shotgun (WGS) entry which is preliminary data.</text>
</comment>
<comment type="cofactor">
    <cofactor evidence="1 8">
        <name>pyridoxal 5'-phosphate</name>
        <dbReference type="ChEBI" id="CHEBI:597326"/>
    </cofactor>
</comment>
<reference evidence="10 11" key="1">
    <citation type="submission" date="2020-08" db="EMBL/GenBank/DDBJ databases">
        <title>Genomic Encyclopedia of Type Strains, Phase IV (KMG-IV): sequencing the most valuable type-strain genomes for metagenomic binning, comparative biology and taxonomic classification.</title>
        <authorList>
            <person name="Goeker M."/>
        </authorList>
    </citation>
    <scope>NUCLEOTIDE SEQUENCE [LARGE SCALE GENOMIC DNA]</scope>
    <source>
        <strain evidence="10 11">DSM 106739</strain>
    </source>
</reference>
<protein>
    <recommendedName>
        <fullName evidence="8">L-threonine aldolase</fullName>
        <ecNumber evidence="8">4.1.2.48</ecNumber>
    </recommendedName>
</protein>
<evidence type="ECO:0000256" key="4">
    <source>
        <dbReference type="ARBA" id="ARBA00022898"/>
    </source>
</evidence>
<evidence type="ECO:0000256" key="8">
    <source>
        <dbReference type="PIRNR" id="PIRNR038940"/>
    </source>
</evidence>
<accession>A0A840BR98</accession>
<name>A0A840BR98_9RHOO</name>
<dbReference type="Pfam" id="PF01212">
    <property type="entry name" value="Beta_elim_lyase"/>
    <property type="match status" value="1"/>
</dbReference>
<dbReference type="AlphaFoldDB" id="A0A840BR98"/>
<evidence type="ECO:0000313" key="11">
    <source>
        <dbReference type="Proteomes" id="UP000561045"/>
    </source>
</evidence>
<dbReference type="PANTHER" id="PTHR48097:SF5">
    <property type="entry name" value="LOW SPECIFICITY L-THREONINE ALDOLASE"/>
    <property type="match status" value="1"/>
</dbReference>
<dbReference type="PIRSF" id="PIRSF038940">
    <property type="entry name" value="Low_specificity_LTA"/>
    <property type="match status" value="1"/>
</dbReference>
<proteinExistence type="inferred from homology"/>
<dbReference type="SUPFAM" id="SSF53383">
    <property type="entry name" value="PLP-dependent transferases"/>
    <property type="match status" value="1"/>
</dbReference>
<evidence type="ECO:0000256" key="1">
    <source>
        <dbReference type="ARBA" id="ARBA00001933"/>
    </source>
</evidence>
<dbReference type="Gene3D" id="3.40.640.10">
    <property type="entry name" value="Type I PLP-dependent aspartate aminotransferase-like (Major domain)"/>
    <property type="match status" value="1"/>
</dbReference>
<evidence type="ECO:0000256" key="6">
    <source>
        <dbReference type="ARBA" id="ARBA00050410"/>
    </source>
</evidence>
<dbReference type="PANTHER" id="PTHR48097">
    <property type="entry name" value="L-THREONINE ALDOLASE-RELATED"/>
    <property type="match status" value="1"/>
</dbReference>
<dbReference type="CDD" id="cd06502">
    <property type="entry name" value="TA_like"/>
    <property type="match status" value="1"/>
</dbReference>
<keyword evidence="4 8" id="KW-0663">Pyridoxal phosphate</keyword>
<evidence type="ECO:0000256" key="3">
    <source>
        <dbReference type="ARBA" id="ARBA00011881"/>
    </source>
</evidence>
<dbReference type="Proteomes" id="UP000561045">
    <property type="component" value="Unassembled WGS sequence"/>
</dbReference>
<dbReference type="InterPro" id="IPR015424">
    <property type="entry name" value="PyrdxlP-dep_Trfase"/>
</dbReference>
<dbReference type="InterPro" id="IPR015421">
    <property type="entry name" value="PyrdxlP-dep_Trfase_major"/>
</dbReference>
<dbReference type="FunFam" id="3.40.640.10:FF:000087">
    <property type="entry name" value="L-threonine aldolase"/>
    <property type="match status" value="1"/>
</dbReference>
<comment type="function">
    <text evidence="8">Catalyzes the cleavage of L-allo-threonine and L-threonine to glycine and acetaldehyde.</text>
</comment>
<organism evidence="10 11">
    <name type="scientific">Niveibacterium umoris</name>
    <dbReference type="NCBI Taxonomy" id="1193620"/>
    <lineage>
        <taxon>Bacteria</taxon>
        <taxon>Pseudomonadati</taxon>
        <taxon>Pseudomonadota</taxon>
        <taxon>Betaproteobacteria</taxon>
        <taxon>Rhodocyclales</taxon>
        <taxon>Rhodocyclaceae</taxon>
        <taxon>Niveibacterium</taxon>
    </lineage>
</organism>
<evidence type="ECO:0000259" key="9">
    <source>
        <dbReference type="Pfam" id="PF01212"/>
    </source>
</evidence>
<evidence type="ECO:0000313" key="10">
    <source>
        <dbReference type="EMBL" id="MBB4014202.1"/>
    </source>
</evidence>
<evidence type="ECO:0000256" key="7">
    <source>
        <dbReference type="ARBA" id="ARBA00050939"/>
    </source>
</evidence>
<keyword evidence="11" id="KW-1185">Reference proteome</keyword>
<dbReference type="GO" id="GO:0004793">
    <property type="term" value="F:threonine aldolase activity"/>
    <property type="evidence" value="ECO:0007669"/>
    <property type="project" value="UniProtKB-UniRule"/>
</dbReference>
<dbReference type="EC" id="4.1.2.48" evidence="8"/>
<comment type="catalytic activity">
    <reaction evidence="6 8">
        <text>L-threonine = acetaldehyde + glycine</text>
        <dbReference type="Rhea" id="RHEA:19625"/>
        <dbReference type="ChEBI" id="CHEBI:15343"/>
        <dbReference type="ChEBI" id="CHEBI:57305"/>
        <dbReference type="ChEBI" id="CHEBI:57926"/>
        <dbReference type="EC" id="4.1.2.48"/>
    </reaction>
</comment>